<dbReference type="GO" id="GO:0005975">
    <property type="term" value="P:carbohydrate metabolic process"/>
    <property type="evidence" value="ECO:0007669"/>
    <property type="project" value="InterPro"/>
</dbReference>
<proteinExistence type="inferred from homology"/>
<accession>T0L4Q1</accession>
<dbReference type="EMBL" id="AMYD01000043">
    <property type="protein sequence ID" value="EQB59459.1"/>
    <property type="molecule type" value="Genomic_DNA"/>
</dbReference>
<dbReference type="AlphaFoldDB" id="T0L4Q1"/>
<dbReference type="Gene3D" id="3.10.50.10">
    <property type="match status" value="1"/>
</dbReference>
<dbReference type="SUPFAM" id="SSF54556">
    <property type="entry name" value="Chitinase insertion domain"/>
    <property type="match status" value="1"/>
</dbReference>
<organism evidence="6 7">
    <name type="scientific">Colletotrichum gloeosporioides (strain Cg-14)</name>
    <name type="common">Anthracnose fungus</name>
    <name type="synonym">Glomerella cingulata</name>
    <dbReference type="NCBI Taxonomy" id="1237896"/>
    <lineage>
        <taxon>Eukaryota</taxon>
        <taxon>Fungi</taxon>
        <taxon>Dikarya</taxon>
        <taxon>Ascomycota</taxon>
        <taxon>Pezizomycotina</taxon>
        <taxon>Sordariomycetes</taxon>
        <taxon>Hypocreomycetidae</taxon>
        <taxon>Glomerellales</taxon>
        <taxon>Glomerellaceae</taxon>
        <taxon>Colletotrichum</taxon>
        <taxon>Colletotrichum gloeosporioides species complex</taxon>
    </lineage>
</organism>
<gene>
    <name evidence="6" type="ORF">CGLO_00144</name>
</gene>
<evidence type="ECO:0000256" key="1">
    <source>
        <dbReference type="ARBA" id="ARBA00008682"/>
    </source>
</evidence>
<dbReference type="STRING" id="1237896.T0L4Q1"/>
<dbReference type="InterPro" id="IPR036779">
    <property type="entry name" value="LysM_dom_sf"/>
</dbReference>
<protein>
    <recommendedName>
        <fullName evidence="2">chitinase</fullName>
        <ecNumber evidence="2">3.2.1.14</ecNumber>
    </recommendedName>
</protein>
<dbReference type="InterPro" id="IPR017853">
    <property type="entry name" value="GH"/>
</dbReference>
<dbReference type="InterPro" id="IPR029070">
    <property type="entry name" value="Chitinase_insertion_sf"/>
</dbReference>
<dbReference type="EC" id="3.2.1.14" evidence="2"/>
<comment type="caution">
    <text evidence="6">The sequence shown here is derived from an EMBL/GenBank/DDBJ whole genome shotgun (WGS) entry which is preliminary data.</text>
</comment>
<dbReference type="PANTHER" id="PTHR47700">
    <property type="entry name" value="V CHITINASE, PUTATIVE (AFU_ORTHOLOGUE AFUA_6G13720)-RELATED"/>
    <property type="match status" value="1"/>
</dbReference>
<dbReference type="InterPro" id="IPR001223">
    <property type="entry name" value="Glyco_hydro18_cat"/>
</dbReference>
<dbReference type="GO" id="GO:0008843">
    <property type="term" value="F:endochitinase activity"/>
    <property type="evidence" value="ECO:0007669"/>
    <property type="project" value="UniProtKB-EC"/>
</dbReference>
<dbReference type="SUPFAM" id="SSF51445">
    <property type="entry name" value="(Trans)glycosidases"/>
    <property type="match status" value="1"/>
</dbReference>
<dbReference type="Proteomes" id="UP000015530">
    <property type="component" value="Unassembled WGS sequence"/>
</dbReference>
<dbReference type="GO" id="GO:0008061">
    <property type="term" value="F:chitin binding"/>
    <property type="evidence" value="ECO:0007669"/>
    <property type="project" value="UniProtKB-KW"/>
</dbReference>
<dbReference type="PANTHER" id="PTHR47700:SF2">
    <property type="entry name" value="CHITINASE"/>
    <property type="match status" value="1"/>
</dbReference>
<dbReference type="InterPro" id="IPR053214">
    <property type="entry name" value="LysM12-like"/>
</dbReference>
<evidence type="ECO:0000256" key="3">
    <source>
        <dbReference type="ARBA" id="ARBA00022669"/>
    </source>
</evidence>
<dbReference type="Pfam" id="PF00704">
    <property type="entry name" value="Glyco_hydro_18"/>
    <property type="match status" value="1"/>
</dbReference>
<dbReference type="SMART" id="SM00636">
    <property type="entry name" value="Glyco_18"/>
    <property type="match status" value="1"/>
</dbReference>
<dbReference type="Gene3D" id="3.10.350.10">
    <property type="entry name" value="LysM domain"/>
    <property type="match status" value="1"/>
</dbReference>
<name>T0L4Q1_COLGC</name>
<dbReference type="InterPro" id="IPR011583">
    <property type="entry name" value="Chitinase_II/V-like_cat"/>
</dbReference>
<evidence type="ECO:0000256" key="4">
    <source>
        <dbReference type="ARBA" id="ARBA00023026"/>
    </source>
</evidence>
<reference evidence="7" key="1">
    <citation type="journal article" date="2013" name="Mol. Plant Microbe Interact.">
        <title>Global aspects of pacC regulation of pathogenicity genes in Colletotrichum gloeosporioides as revealed by transcriptome analysis.</title>
        <authorList>
            <person name="Alkan N."/>
            <person name="Meng X."/>
            <person name="Friedlander G."/>
            <person name="Reuveni E."/>
            <person name="Sukno S."/>
            <person name="Sherman A."/>
            <person name="Thon M."/>
            <person name="Fluhr R."/>
            <person name="Prusky D."/>
        </authorList>
    </citation>
    <scope>NUCLEOTIDE SEQUENCE [LARGE SCALE GENOMIC DNA]</scope>
    <source>
        <strain evidence="7">Cg-14</strain>
    </source>
</reference>
<keyword evidence="3" id="KW-0147">Chitin-binding</keyword>
<dbReference type="Gene3D" id="3.20.20.80">
    <property type="entry name" value="Glycosidases"/>
    <property type="match status" value="2"/>
</dbReference>
<sequence>MQLCKADKPSSGVFGGVVENMGDLAAVKQTAADWQAGMCAAGDSLVPSGEVKDEAVLDLVELHNKNGTLSNDGTLFSNTILARKCMAILPRQNKLQARDFCSYIQVLGGDTCTSLASRCGIGGSQFTTYSPKIDCTNPKAQQPNHSLGLQYGLKEEEIEGFNKGKTWAWTQCMDILIDYKMCLSSGNPPLPPPQEGAQCGPLVSGTTQPTDGTSMVDLNPCPLKAYCSNWGFCGPFPEHCDINAPEGGGPGTKLPGFQSTCISNCGNEIKQNSGPPAAFSRVGYYESWNMGRDCLWLRADKANTDGNYTHMHWVGRVQAAGAQAHPVVRRLGLLDRASHVQHHPAETFATNLAQFAQDQGIYGIGIDWEYPGAPDITVDEQPIWQTGDGVAYVRFLTSLKQKLGTDKSIAIAAPASHWYLKAFPIDRISAVIDYIVYMTHVNLTETRNTLSIITKAGVANNKVMVGESSYGRSFHMAVNGCWGPLCDFTGTRIELDESPGRCTATKGYICNAEINELITQGSYSRRFHDGGSTRTCFYDWKRLNFGGSIDWAVDLQMFGDDDMKVPIDRGGDTGDKGCVSGEAKTANSGNLCEFTCSRGLFPEFLCECVTRGEMLPLPPENPVQGDIIACARRSVVDKAKDDGIIEVGWSPENPNYFNYTEARLANANRCLIYQNARQRDEAQFQCCSYCKSALDEAKGEGRTSHYGCIGFFSTKKYPNGIP</sequence>
<keyword evidence="4" id="KW-0843">Virulence</keyword>
<feature type="domain" description="Chitinase II/V-like catalytic" evidence="5">
    <location>
        <begin position="279"/>
        <end position="556"/>
    </location>
</feature>
<comment type="similarity">
    <text evidence="1">Belongs to the glycosyl hydrolase 18 family. Chitinase class V subfamily.</text>
</comment>
<evidence type="ECO:0000259" key="5">
    <source>
        <dbReference type="SMART" id="SM00636"/>
    </source>
</evidence>
<evidence type="ECO:0000256" key="2">
    <source>
        <dbReference type="ARBA" id="ARBA00012729"/>
    </source>
</evidence>
<evidence type="ECO:0000313" key="7">
    <source>
        <dbReference type="Proteomes" id="UP000015530"/>
    </source>
</evidence>
<evidence type="ECO:0000313" key="6">
    <source>
        <dbReference type="EMBL" id="EQB59459.1"/>
    </source>
</evidence>
<dbReference type="HOGENOM" id="CLU_383092_0_0_1"/>
<dbReference type="OrthoDB" id="73875at2759"/>